<accession>Q3A8Q1</accession>
<gene>
    <name evidence="1" type="ordered locus">CHY_2701</name>
</gene>
<protein>
    <submittedName>
        <fullName evidence="1">Uncharacterized protein</fullName>
    </submittedName>
</protein>
<evidence type="ECO:0000313" key="1">
    <source>
        <dbReference type="EMBL" id="ABB14159.1"/>
    </source>
</evidence>
<organism evidence="1 2">
    <name type="scientific">Carboxydothermus hydrogenoformans (strain ATCC BAA-161 / DSM 6008 / Z-2901)</name>
    <dbReference type="NCBI Taxonomy" id="246194"/>
    <lineage>
        <taxon>Bacteria</taxon>
        <taxon>Bacillati</taxon>
        <taxon>Bacillota</taxon>
        <taxon>Clostridia</taxon>
        <taxon>Thermoanaerobacterales</taxon>
        <taxon>Thermoanaerobacteraceae</taxon>
        <taxon>Carboxydothermus</taxon>
    </lineage>
</organism>
<name>Q3A8Q1_CARHZ</name>
<sequence>MVNGSAVTGYFTFAGTSWGRIRKAFPPVSTSHRLSSGKRLATTPRHRVYNLFCLLI</sequence>
<dbReference type="KEGG" id="chy:CHY_2701"/>
<dbReference type="InParanoid" id="Q3A8Q1"/>
<keyword evidence="2" id="KW-1185">Reference proteome</keyword>
<dbReference type="STRING" id="246194.CHY_2701"/>
<dbReference type="Proteomes" id="UP000002706">
    <property type="component" value="Chromosome"/>
</dbReference>
<dbReference type="HOGENOM" id="CLU_3005676_0_0_9"/>
<dbReference type="AlphaFoldDB" id="Q3A8Q1"/>
<evidence type="ECO:0000313" key="2">
    <source>
        <dbReference type="Proteomes" id="UP000002706"/>
    </source>
</evidence>
<reference evidence="1 2" key="1">
    <citation type="journal article" date="2005" name="PLoS Genet.">
        <title>Life in hot carbon monoxide: the complete genome sequence of Carboxydothermus hydrogenoformans Z-2901.</title>
        <authorList>
            <person name="Wu M."/>
            <person name="Ren Q."/>
            <person name="Durkin A.S."/>
            <person name="Daugherty S.C."/>
            <person name="Brinkac L.M."/>
            <person name="Dodson R.J."/>
            <person name="Madupu R."/>
            <person name="Sullivan S.A."/>
            <person name="Kolonay J.F."/>
            <person name="Haft D.H."/>
            <person name="Nelson W.C."/>
            <person name="Tallon L.J."/>
            <person name="Jones K.M."/>
            <person name="Ulrich L.E."/>
            <person name="Gonzalez J.M."/>
            <person name="Zhulin I.B."/>
            <person name="Robb F.T."/>
            <person name="Eisen J.A."/>
        </authorList>
    </citation>
    <scope>NUCLEOTIDE SEQUENCE [LARGE SCALE GENOMIC DNA]</scope>
    <source>
        <strain evidence="2">ATCC BAA-161 / DSM 6008 / Z-2901</strain>
    </source>
</reference>
<dbReference type="EMBL" id="CP000141">
    <property type="protein sequence ID" value="ABB14159.1"/>
    <property type="molecule type" value="Genomic_DNA"/>
</dbReference>
<proteinExistence type="predicted"/>